<dbReference type="SUPFAM" id="SSF52743">
    <property type="entry name" value="Subtilisin-like"/>
    <property type="match status" value="1"/>
</dbReference>
<dbReference type="HOGENOM" id="CLU_361592_0_0_9"/>
<evidence type="ECO:0000313" key="2">
    <source>
        <dbReference type="Proteomes" id="UP000008467"/>
    </source>
</evidence>
<dbReference type="AlphaFoldDB" id="F2JLM8"/>
<name>F2JLM8_CELLD</name>
<dbReference type="EMBL" id="CP002582">
    <property type="protein sequence ID" value="ADZ83419.1"/>
    <property type="molecule type" value="Genomic_DNA"/>
</dbReference>
<organism evidence="1 2">
    <name type="scientific">Cellulosilyticum lentocellum (strain ATCC 49066 / DSM 5427 / NCIMB 11756 / RHM5)</name>
    <name type="common">Clostridium lentocellum</name>
    <dbReference type="NCBI Taxonomy" id="642492"/>
    <lineage>
        <taxon>Bacteria</taxon>
        <taxon>Bacillati</taxon>
        <taxon>Bacillota</taxon>
        <taxon>Clostridia</taxon>
        <taxon>Lachnospirales</taxon>
        <taxon>Cellulosilyticaceae</taxon>
        <taxon>Cellulosilyticum</taxon>
    </lineage>
</organism>
<gene>
    <name evidence="1" type="ordered locus">Clole_1695</name>
</gene>
<dbReference type="GO" id="GO:0004252">
    <property type="term" value="F:serine-type endopeptidase activity"/>
    <property type="evidence" value="ECO:0007669"/>
    <property type="project" value="InterPro"/>
</dbReference>
<dbReference type="STRING" id="642492.Clole_1695"/>
<sequence>MRVIMAPCTKEKQSLEPWILEDLGAGYVLLDIKEELSKKREGYLEPDFEMQLGEEQVEALGLLNEAPIIFATLGVRQISSKVSSYYEIKRGRWQNKEALLKEGPIWISCYSEQSFLASELIKTIRLLIEQAKALKKIAIIYLDSKPKESYFTCRSLTYKCINELLVGEKHIVLQIMRDEDIGACYLPSEKNFEPYENHFIYDKSYNKLMTKAIKKLTKKRTLVTQESLYQDLFYEQIPMSEKLYLPLQNNFKNKLSEQVGLNTILLGQDFYVIYDTKANIEQQRNDLKDYVMPQWTLPLVAQIPIHKSNDLYINENNVVTNAFKYRGEGVYIGIVSVEGVDWEEPLLRTSQGKTRISCIWEQEQADKGIYYTASTINTALEAEKILSDSRSEATFLLGLAGGKQGYYEAPASKAEFLVAKIKPATRNVQQLYGGEPHPLVALVPDVLIGAYKLMELAKLNQKPLVLYLPYHYLLEGIEGVNKYDRIFNELSHQPGLTIIMPVGEEADKKHRWLIEEGSSKEVRIQTKEEKQNIVGMICSKKAEVFQASLQLLGNETQRICIEEQGIYQTTAGKVESSGLKWDYHSGQIVIRFRIEQHTQSTWQLHLSTEDNKKLRLSVSLCEQPVNPGATLSSWTALNTANPAPAKWGTMGVGSFDTKALVVRRGSGRAKHTNQTGLSCVAEGRASIRLKEQNEILCLEGTDVAASLVTGVVATLYSKWQQEKGKAYLNTKMMQMWIERQLTHLPNQTYPHFSQGSGILDLKKLEATLIAPLE</sequence>
<protein>
    <recommendedName>
        <fullName evidence="3">Peptidase S8 and S53 subtilisin kexin sedolisin</fullName>
    </recommendedName>
</protein>
<dbReference type="Proteomes" id="UP000008467">
    <property type="component" value="Chromosome"/>
</dbReference>
<dbReference type="KEGG" id="cle:Clole_1695"/>
<dbReference type="GO" id="GO:0006508">
    <property type="term" value="P:proteolysis"/>
    <property type="evidence" value="ECO:0007669"/>
    <property type="project" value="InterPro"/>
</dbReference>
<dbReference type="RefSeq" id="WP_013656716.1">
    <property type="nucleotide sequence ID" value="NC_015275.1"/>
</dbReference>
<dbReference type="Gene3D" id="2.60.120.1290">
    <property type="match status" value="1"/>
</dbReference>
<accession>F2JLM8</accession>
<evidence type="ECO:0000313" key="1">
    <source>
        <dbReference type="EMBL" id="ADZ83419.1"/>
    </source>
</evidence>
<dbReference type="Gene3D" id="3.40.50.200">
    <property type="entry name" value="Peptidase S8/S53 domain"/>
    <property type="match status" value="1"/>
</dbReference>
<reference evidence="1 2" key="1">
    <citation type="journal article" date="2011" name="J. Bacteriol.">
        <title>Complete genome sequence of the cellulose-degrading bacterium Cellulosilyticum lentocellum.</title>
        <authorList>
            <consortium name="US DOE Joint Genome Institute"/>
            <person name="Miller D.A."/>
            <person name="Suen G."/>
            <person name="Bruce D."/>
            <person name="Copeland A."/>
            <person name="Cheng J.F."/>
            <person name="Detter C."/>
            <person name="Goodwin L.A."/>
            <person name="Han C.S."/>
            <person name="Hauser L.J."/>
            <person name="Land M.L."/>
            <person name="Lapidus A."/>
            <person name="Lucas S."/>
            <person name="Meincke L."/>
            <person name="Pitluck S."/>
            <person name="Tapia R."/>
            <person name="Teshima H."/>
            <person name="Woyke T."/>
            <person name="Fox B.G."/>
            <person name="Angert E.R."/>
            <person name="Currie C.R."/>
        </authorList>
    </citation>
    <scope>NUCLEOTIDE SEQUENCE [LARGE SCALE GENOMIC DNA]</scope>
    <source>
        <strain evidence="2">ATCC 49066 / DSM 5427 / NCIMB 11756 / RHM5</strain>
    </source>
</reference>
<evidence type="ECO:0008006" key="3">
    <source>
        <dbReference type="Google" id="ProtNLM"/>
    </source>
</evidence>
<dbReference type="eggNOG" id="COG1404">
    <property type="taxonomic scope" value="Bacteria"/>
</dbReference>
<dbReference type="InterPro" id="IPR036852">
    <property type="entry name" value="Peptidase_S8/S53_dom_sf"/>
</dbReference>
<keyword evidence="2" id="KW-1185">Reference proteome</keyword>
<proteinExistence type="predicted"/>